<accession>A0A3M9XYT1</accession>
<gene>
    <name evidence="6" type="ORF">D7B24_004551</name>
</gene>
<dbReference type="Proteomes" id="UP000267145">
    <property type="component" value="Unassembled WGS sequence"/>
</dbReference>
<feature type="signal peptide" evidence="5">
    <location>
        <begin position="1"/>
        <end position="18"/>
    </location>
</feature>
<reference evidence="6 7" key="1">
    <citation type="submission" date="2018-10" db="EMBL/GenBank/DDBJ databases">
        <title>Genome sequence of Verticillium nonalfalfae VnAa140.</title>
        <authorList>
            <person name="Stajich J.E."/>
            <person name="Kasson M.T."/>
        </authorList>
    </citation>
    <scope>NUCLEOTIDE SEQUENCE [LARGE SCALE GENOMIC DNA]</scope>
    <source>
        <strain evidence="6 7">VnAa140</strain>
    </source>
</reference>
<dbReference type="STRING" id="1051616.A0A3M9XYT1"/>
<dbReference type="EMBL" id="RBVV01000258">
    <property type="protein sequence ID" value="RNJ52040.1"/>
    <property type="molecule type" value="Genomic_DNA"/>
</dbReference>
<dbReference type="GeneID" id="39608240"/>
<comment type="caution">
    <text evidence="6">The sequence shown here is derived from an EMBL/GenBank/DDBJ whole genome shotgun (WGS) entry which is preliminary data.</text>
</comment>
<keyword evidence="2" id="KW-0812">Transmembrane</keyword>
<keyword evidence="5" id="KW-0732">Signal</keyword>
<proteinExistence type="predicted"/>
<dbReference type="GO" id="GO:0016020">
    <property type="term" value="C:membrane"/>
    <property type="evidence" value="ECO:0007669"/>
    <property type="project" value="UniProtKB-SubCell"/>
</dbReference>
<keyword evidence="4" id="KW-0472">Membrane</keyword>
<keyword evidence="7" id="KW-1185">Reference proteome</keyword>
<organism evidence="6 7">
    <name type="scientific">Verticillium nonalfalfae</name>
    <dbReference type="NCBI Taxonomy" id="1051616"/>
    <lineage>
        <taxon>Eukaryota</taxon>
        <taxon>Fungi</taxon>
        <taxon>Dikarya</taxon>
        <taxon>Ascomycota</taxon>
        <taxon>Pezizomycotina</taxon>
        <taxon>Sordariomycetes</taxon>
        <taxon>Hypocreomycetidae</taxon>
        <taxon>Glomerellales</taxon>
        <taxon>Plectosphaerellaceae</taxon>
        <taxon>Verticillium</taxon>
    </lineage>
</organism>
<sequence length="57" mass="6062">MAASVYMILGRIIVLAEGETYSPNRPLWLTKIFVVGDVLSLLAQAQGAASSPKPTSE</sequence>
<evidence type="ECO:0000313" key="7">
    <source>
        <dbReference type="Proteomes" id="UP000267145"/>
    </source>
</evidence>
<feature type="chain" id="PRO_5018329521" evidence="5">
    <location>
        <begin position="19"/>
        <end position="57"/>
    </location>
</feature>
<evidence type="ECO:0000256" key="4">
    <source>
        <dbReference type="ARBA" id="ARBA00023136"/>
    </source>
</evidence>
<evidence type="ECO:0000256" key="2">
    <source>
        <dbReference type="ARBA" id="ARBA00022692"/>
    </source>
</evidence>
<keyword evidence="3" id="KW-1133">Transmembrane helix</keyword>
<name>A0A3M9XYT1_9PEZI</name>
<evidence type="ECO:0000313" key="6">
    <source>
        <dbReference type="EMBL" id="RNJ52040.1"/>
    </source>
</evidence>
<evidence type="ECO:0000256" key="3">
    <source>
        <dbReference type="ARBA" id="ARBA00022989"/>
    </source>
</evidence>
<dbReference type="Pfam" id="PF04479">
    <property type="entry name" value="RTA1"/>
    <property type="match status" value="1"/>
</dbReference>
<dbReference type="RefSeq" id="XP_028490198.1">
    <property type="nucleotide sequence ID" value="XM_028638719.1"/>
</dbReference>
<dbReference type="PANTHER" id="PTHR31465:SF1">
    <property type="entry name" value="PROTEIN RTA1-RELATED"/>
    <property type="match status" value="1"/>
</dbReference>
<dbReference type="InterPro" id="IPR007568">
    <property type="entry name" value="RTA1"/>
</dbReference>
<protein>
    <submittedName>
        <fullName evidence="6">Uncharacterized protein</fullName>
    </submittedName>
</protein>
<evidence type="ECO:0000256" key="5">
    <source>
        <dbReference type="SAM" id="SignalP"/>
    </source>
</evidence>
<comment type="subcellular location">
    <subcellularLocation>
        <location evidence="1">Membrane</location>
        <topology evidence="1">Multi-pass membrane protein</topology>
    </subcellularLocation>
</comment>
<dbReference type="PANTHER" id="PTHR31465">
    <property type="entry name" value="PROTEIN RTA1-RELATED"/>
    <property type="match status" value="1"/>
</dbReference>
<dbReference type="AlphaFoldDB" id="A0A3M9XYT1"/>
<evidence type="ECO:0000256" key="1">
    <source>
        <dbReference type="ARBA" id="ARBA00004141"/>
    </source>
</evidence>